<reference evidence="1" key="1">
    <citation type="submission" date="2015-06" db="EMBL/GenBank/DDBJ databases">
        <authorList>
            <person name="Nguyen H."/>
        </authorList>
    </citation>
    <scope>NUCLEOTIDE SEQUENCE</scope>
    <source>
        <strain evidence="1">DAOM 180753</strain>
    </source>
</reference>
<comment type="caution">
    <text evidence="1">The sequence shown here is derived from an EMBL/GenBank/DDBJ whole genome shotgun (WGS) entry which is preliminary data.</text>
</comment>
<dbReference type="Proteomes" id="UP001227192">
    <property type="component" value="Unassembled WGS sequence"/>
</dbReference>
<dbReference type="EMBL" id="LACB01000322">
    <property type="protein sequence ID" value="KAJ9484643.1"/>
    <property type="molecule type" value="Genomic_DNA"/>
</dbReference>
<reference evidence="1" key="2">
    <citation type="journal article" date="2016" name="Fungal Biol.">
        <title>Ochratoxin A production by Penicillium thymicola.</title>
        <authorList>
            <person name="Nguyen H.D.T."/>
            <person name="McMullin D.R."/>
            <person name="Ponomareva E."/>
            <person name="Riley R."/>
            <person name="Pomraning K.R."/>
            <person name="Baker S.E."/>
            <person name="Seifert K.A."/>
        </authorList>
    </citation>
    <scope>NUCLEOTIDE SEQUENCE</scope>
    <source>
        <strain evidence="1">DAOM 180753</strain>
    </source>
</reference>
<name>A0AAI9TCR3_PENTH</name>
<protein>
    <submittedName>
        <fullName evidence="1">Uncharacterized protein</fullName>
    </submittedName>
</protein>
<proteinExistence type="predicted"/>
<accession>A0AAI9TCR3</accession>
<keyword evidence="2" id="KW-1185">Reference proteome</keyword>
<evidence type="ECO:0000313" key="1">
    <source>
        <dbReference type="EMBL" id="KAJ9484643.1"/>
    </source>
</evidence>
<organism evidence="1 2">
    <name type="scientific">Penicillium thymicola</name>
    <dbReference type="NCBI Taxonomy" id="293382"/>
    <lineage>
        <taxon>Eukaryota</taxon>
        <taxon>Fungi</taxon>
        <taxon>Dikarya</taxon>
        <taxon>Ascomycota</taxon>
        <taxon>Pezizomycotina</taxon>
        <taxon>Eurotiomycetes</taxon>
        <taxon>Eurotiomycetidae</taxon>
        <taxon>Eurotiales</taxon>
        <taxon>Aspergillaceae</taxon>
        <taxon>Penicillium</taxon>
    </lineage>
</organism>
<sequence>MGNLKYPWEPEWHISGALVIHLSRQEMIFEVWDTLLRESRSMPGSPGGGMVKDLLTSPAVNIVIALCTDFKLYVWKDLTWSKCQRSIAHELRIFSVQDAAYLERATLSGIHLITID</sequence>
<gene>
    <name evidence="1" type="ORF">VN97_g8725</name>
</gene>
<dbReference type="AlphaFoldDB" id="A0AAI9TCR3"/>
<evidence type="ECO:0000313" key="2">
    <source>
        <dbReference type="Proteomes" id="UP001227192"/>
    </source>
</evidence>